<name>A0A6P8IXM2_ACTTE</name>
<feature type="region of interest" description="Disordered" evidence="5">
    <location>
        <begin position="367"/>
        <end position="396"/>
    </location>
</feature>
<keyword evidence="2 6" id="KW-0812">Transmembrane</keyword>
<evidence type="ECO:0000259" key="7">
    <source>
        <dbReference type="Pfam" id="PF01490"/>
    </source>
</evidence>
<accession>A0A6P8IXM2</accession>
<dbReference type="Pfam" id="PF01490">
    <property type="entry name" value="Aa_trans"/>
    <property type="match status" value="2"/>
</dbReference>
<evidence type="ECO:0000256" key="5">
    <source>
        <dbReference type="SAM" id="MobiDB-lite"/>
    </source>
</evidence>
<organism evidence="8 9">
    <name type="scientific">Actinia tenebrosa</name>
    <name type="common">Australian red waratah sea anemone</name>
    <dbReference type="NCBI Taxonomy" id="6105"/>
    <lineage>
        <taxon>Eukaryota</taxon>
        <taxon>Metazoa</taxon>
        <taxon>Cnidaria</taxon>
        <taxon>Anthozoa</taxon>
        <taxon>Hexacorallia</taxon>
        <taxon>Actiniaria</taxon>
        <taxon>Actiniidae</taxon>
        <taxon>Actinia</taxon>
    </lineage>
</organism>
<dbReference type="GO" id="GO:0005774">
    <property type="term" value="C:vacuolar membrane"/>
    <property type="evidence" value="ECO:0007669"/>
    <property type="project" value="TreeGrafter"/>
</dbReference>
<dbReference type="KEGG" id="aten:116305974"/>
<evidence type="ECO:0000256" key="1">
    <source>
        <dbReference type="ARBA" id="ARBA00004141"/>
    </source>
</evidence>
<proteinExistence type="predicted"/>
<dbReference type="RefSeq" id="XP_031571847.1">
    <property type="nucleotide sequence ID" value="XM_031715987.1"/>
</dbReference>
<evidence type="ECO:0000256" key="2">
    <source>
        <dbReference type="ARBA" id="ARBA00022692"/>
    </source>
</evidence>
<feature type="transmembrane region" description="Helical" evidence="6">
    <location>
        <begin position="52"/>
        <end position="74"/>
    </location>
</feature>
<reference evidence="9" key="1">
    <citation type="submission" date="2025-08" db="UniProtKB">
        <authorList>
            <consortium name="RefSeq"/>
        </authorList>
    </citation>
    <scope>IDENTIFICATION</scope>
    <source>
        <tissue evidence="9">Tentacle</tissue>
    </source>
</reference>
<evidence type="ECO:0000313" key="8">
    <source>
        <dbReference type="Proteomes" id="UP000515163"/>
    </source>
</evidence>
<evidence type="ECO:0000313" key="9">
    <source>
        <dbReference type="RefSeq" id="XP_031571847.1"/>
    </source>
</evidence>
<dbReference type="InterPro" id="IPR013057">
    <property type="entry name" value="AA_transpt_TM"/>
</dbReference>
<feature type="transmembrane region" description="Helical" evidence="6">
    <location>
        <begin position="216"/>
        <end position="238"/>
    </location>
</feature>
<dbReference type="GeneID" id="116305974"/>
<evidence type="ECO:0000256" key="6">
    <source>
        <dbReference type="SAM" id="Phobius"/>
    </source>
</evidence>
<gene>
    <name evidence="9" type="primary">LOC116305974</name>
</gene>
<feature type="domain" description="Amino acid transporter transmembrane" evidence="7">
    <location>
        <begin position="28"/>
        <end position="79"/>
    </location>
</feature>
<protein>
    <submittedName>
        <fullName evidence="9">Amino acid transporter AVT3C-like</fullName>
    </submittedName>
</protein>
<dbReference type="PANTHER" id="PTHR22950:SF700">
    <property type="entry name" value="AMINO ACID TRANSPORTER TRANSMEMBRANE DOMAIN-CONTAINING PROTEIN"/>
    <property type="match status" value="1"/>
</dbReference>
<feature type="transmembrane region" description="Helical" evidence="6">
    <location>
        <begin position="494"/>
        <end position="517"/>
    </location>
</feature>
<comment type="subcellular location">
    <subcellularLocation>
        <location evidence="1">Membrane</location>
        <topology evidence="1">Multi-pass membrane protein</topology>
    </subcellularLocation>
</comment>
<dbReference type="Proteomes" id="UP000515163">
    <property type="component" value="Unplaced"/>
</dbReference>
<keyword evidence="4 6" id="KW-0472">Membrane</keyword>
<keyword evidence="8" id="KW-1185">Reference proteome</keyword>
<sequence>MTRYKSVPSVATGVTVIRPTVFRQITDFANIFKSFIGTNWIALPFAFRQSGLLLGCIGLILIAMATDHCSHLIIKCKKAAVKKVLLSNPKYTDPSTSEEELEEIRDATEKKVMYGDIGRIALGKLGVVLVEVSLLATQFGFCIGYLIFIGNTIGSLFPVNTLLNVNSSQAHNSTDYHLDTKSTAPTFAILVLIPVLPLILMAFIRRVRKLGPVSFISNVSLLIAFTSVLGYMLSGLTFRIKDIKLAKWATFPVFFGQVTSSYEGMGTLIPIETSMGDNRKRYPLYLHLAIGIISLILGGFGIAGYLVYGDTTEQISTQMLPQGQPLVIIVQILLCLAILFTYPLQLYPITEVIESYIFKDGNVKKPPSDIEGQNDGDQDTSENEPVNEELIDSNSIGPGIACVNDIDETTELLSATDNKMKKPMKKKPNWRKNVLRTLLVLLTAGVAIALKDDFAYVGALCGSLGSSTLGFILPCIFHNVLLKETNSKLTVAKNYLLQLFGVVGGAVGVAVTITQIVKQFSK</sequence>
<evidence type="ECO:0000256" key="3">
    <source>
        <dbReference type="ARBA" id="ARBA00022989"/>
    </source>
</evidence>
<feature type="transmembrane region" description="Helical" evidence="6">
    <location>
        <begin position="284"/>
        <end position="308"/>
    </location>
</feature>
<feature type="compositionally biased region" description="Acidic residues" evidence="5">
    <location>
        <begin position="372"/>
        <end position="391"/>
    </location>
</feature>
<dbReference type="PANTHER" id="PTHR22950">
    <property type="entry name" value="AMINO ACID TRANSPORTER"/>
    <property type="match status" value="1"/>
</dbReference>
<dbReference type="GO" id="GO:0015179">
    <property type="term" value="F:L-amino acid transmembrane transporter activity"/>
    <property type="evidence" value="ECO:0007669"/>
    <property type="project" value="TreeGrafter"/>
</dbReference>
<feature type="transmembrane region" description="Helical" evidence="6">
    <location>
        <begin position="328"/>
        <end position="349"/>
    </location>
</feature>
<feature type="transmembrane region" description="Helical" evidence="6">
    <location>
        <begin position="456"/>
        <end position="482"/>
    </location>
</feature>
<feature type="transmembrane region" description="Helical" evidence="6">
    <location>
        <begin position="433"/>
        <end position="450"/>
    </location>
</feature>
<dbReference type="OrthoDB" id="1684102at2759"/>
<feature type="transmembrane region" description="Helical" evidence="6">
    <location>
        <begin position="184"/>
        <end position="204"/>
    </location>
</feature>
<dbReference type="InParanoid" id="A0A6P8IXM2"/>
<feature type="domain" description="Amino acid transporter transmembrane" evidence="7">
    <location>
        <begin position="109"/>
        <end position="514"/>
    </location>
</feature>
<dbReference type="AlphaFoldDB" id="A0A6P8IXM2"/>
<keyword evidence="3 6" id="KW-1133">Transmembrane helix</keyword>
<evidence type="ECO:0000256" key="4">
    <source>
        <dbReference type="ARBA" id="ARBA00023136"/>
    </source>
</evidence>